<dbReference type="AlphaFoldDB" id="A0A3M7RSM7"/>
<organism evidence="1 2">
    <name type="scientific">Brachionus plicatilis</name>
    <name type="common">Marine rotifer</name>
    <name type="synonym">Brachionus muelleri</name>
    <dbReference type="NCBI Taxonomy" id="10195"/>
    <lineage>
        <taxon>Eukaryota</taxon>
        <taxon>Metazoa</taxon>
        <taxon>Spiralia</taxon>
        <taxon>Gnathifera</taxon>
        <taxon>Rotifera</taxon>
        <taxon>Eurotatoria</taxon>
        <taxon>Monogononta</taxon>
        <taxon>Pseudotrocha</taxon>
        <taxon>Ploima</taxon>
        <taxon>Brachionidae</taxon>
        <taxon>Brachionus</taxon>
    </lineage>
</organism>
<dbReference type="Proteomes" id="UP000276133">
    <property type="component" value="Unassembled WGS sequence"/>
</dbReference>
<reference evidence="1 2" key="1">
    <citation type="journal article" date="2018" name="Sci. Rep.">
        <title>Genomic signatures of local adaptation to the degree of environmental predictability in rotifers.</title>
        <authorList>
            <person name="Franch-Gras L."/>
            <person name="Hahn C."/>
            <person name="Garcia-Roger E.M."/>
            <person name="Carmona M.J."/>
            <person name="Serra M."/>
            <person name="Gomez A."/>
        </authorList>
    </citation>
    <scope>NUCLEOTIDE SEQUENCE [LARGE SCALE GENOMIC DNA]</scope>
    <source>
        <strain evidence="1">HYR1</strain>
    </source>
</reference>
<comment type="caution">
    <text evidence="1">The sequence shown here is derived from an EMBL/GenBank/DDBJ whole genome shotgun (WGS) entry which is preliminary data.</text>
</comment>
<gene>
    <name evidence="1" type="ORF">BpHYR1_040898</name>
</gene>
<dbReference type="EMBL" id="REGN01002758">
    <property type="protein sequence ID" value="RNA26338.1"/>
    <property type="molecule type" value="Genomic_DNA"/>
</dbReference>
<evidence type="ECO:0000313" key="1">
    <source>
        <dbReference type="EMBL" id="RNA26338.1"/>
    </source>
</evidence>
<protein>
    <submittedName>
        <fullName evidence="1">Uncharacterized protein</fullName>
    </submittedName>
</protein>
<sequence length="118" mass="14410">MLFKYVLFAFNMLYMFRANIRNERILPIQSETPSVHYILKNKKNKKCSFPSLILWIIDFFVINEDSFELKTTTLFEFIFFLLCRFDKSISVTFFFTNFYFDHSQFLFNTKPITYRTII</sequence>
<accession>A0A3M7RSM7</accession>
<keyword evidence="2" id="KW-1185">Reference proteome</keyword>
<proteinExistence type="predicted"/>
<evidence type="ECO:0000313" key="2">
    <source>
        <dbReference type="Proteomes" id="UP000276133"/>
    </source>
</evidence>
<name>A0A3M7RSM7_BRAPC</name>